<dbReference type="AlphaFoldDB" id="A0A1G2G203"/>
<evidence type="ECO:0000256" key="6">
    <source>
        <dbReference type="HAMAP-Rule" id="MF_00227"/>
    </source>
</evidence>
<evidence type="ECO:0000313" key="8">
    <source>
        <dbReference type="EMBL" id="OGZ44319.1"/>
    </source>
</evidence>
<accession>A0A1G2G203</accession>
<gene>
    <name evidence="6" type="primary">rnpA</name>
    <name evidence="8" type="ORF">A2719_04615</name>
</gene>
<evidence type="ECO:0000256" key="1">
    <source>
        <dbReference type="ARBA" id="ARBA00022694"/>
    </source>
</evidence>
<dbReference type="EMBL" id="MHNK01000004">
    <property type="protein sequence ID" value="OGZ44319.1"/>
    <property type="molecule type" value="Genomic_DNA"/>
</dbReference>
<comment type="function">
    <text evidence="6">RNaseP catalyzes the removal of the 5'-leader sequence from pre-tRNA to produce the mature 5'-terminus. It can also cleave other RNA substrates such as 4.5S RNA. The protein component plays an auxiliary but essential role in vivo by binding to the 5'-leader sequence and broadening the substrate specificity of the ribozyme.</text>
</comment>
<proteinExistence type="inferred from homology"/>
<keyword evidence="3 6" id="KW-0255">Endonuclease</keyword>
<dbReference type="Gene3D" id="3.30.230.10">
    <property type="match status" value="1"/>
</dbReference>
<dbReference type="STRING" id="1802114.A2719_04615"/>
<protein>
    <recommendedName>
        <fullName evidence="6 7">Ribonuclease P protein component</fullName>
        <shortName evidence="6">RNase P protein</shortName>
        <shortName evidence="6">RNaseP protein</shortName>
        <ecNumber evidence="6 7">3.1.26.5</ecNumber>
    </recommendedName>
    <alternativeName>
        <fullName evidence="6">Protein C5</fullName>
    </alternativeName>
</protein>
<dbReference type="GO" id="GO:0004526">
    <property type="term" value="F:ribonuclease P activity"/>
    <property type="evidence" value="ECO:0007669"/>
    <property type="project" value="UniProtKB-UniRule"/>
</dbReference>
<evidence type="ECO:0000256" key="2">
    <source>
        <dbReference type="ARBA" id="ARBA00022722"/>
    </source>
</evidence>
<keyword evidence="4 6" id="KW-0378">Hydrolase</keyword>
<dbReference type="GO" id="GO:0030677">
    <property type="term" value="C:ribonuclease P complex"/>
    <property type="evidence" value="ECO:0007669"/>
    <property type="project" value="TreeGrafter"/>
</dbReference>
<organism evidence="8 9">
    <name type="scientific">Candidatus Ryanbacteria bacterium RIFCSPHIGHO2_01_FULL_45_22</name>
    <dbReference type="NCBI Taxonomy" id="1802114"/>
    <lineage>
        <taxon>Bacteria</taxon>
        <taxon>Candidatus Ryaniibacteriota</taxon>
    </lineage>
</organism>
<evidence type="ECO:0000256" key="7">
    <source>
        <dbReference type="NCBIfam" id="TIGR00188"/>
    </source>
</evidence>
<comment type="caution">
    <text evidence="8">The sequence shown here is derived from an EMBL/GenBank/DDBJ whole genome shotgun (WGS) entry which is preliminary data.</text>
</comment>
<dbReference type="InterPro" id="IPR020568">
    <property type="entry name" value="Ribosomal_Su5_D2-typ_SF"/>
</dbReference>
<evidence type="ECO:0000256" key="4">
    <source>
        <dbReference type="ARBA" id="ARBA00022801"/>
    </source>
</evidence>
<dbReference type="GO" id="GO:0000049">
    <property type="term" value="F:tRNA binding"/>
    <property type="evidence" value="ECO:0007669"/>
    <property type="project" value="UniProtKB-UniRule"/>
</dbReference>
<dbReference type="SUPFAM" id="SSF54211">
    <property type="entry name" value="Ribosomal protein S5 domain 2-like"/>
    <property type="match status" value="1"/>
</dbReference>
<dbReference type="PANTHER" id="PTHR33992:SF1">
    <property type="entry name" value="RIBONUCLEASE P PROTEIN COMPONENT"/>
    <property type="match status" value="1"/>
</dbReference>
<comment type="catalytic activity">
    <reaction evidence="6">
        <text>Endonucleolytic cleavage of RNA, removing 5'-extranucleotides from tRNA precursor.</text>
        <dbReference type="EC" id="3.1.26.5"/>
    </reaction>
</comment>
<dbReference type="NCBIfam" id="TIGR00188">
    <property type="entry name" value="rnpA"/>
    <property type="match status" value="1"/>
</dbReference>
<keyword evidence="1 6" id="KW-0819">tRNA processing</keyword>
<dbReference type="GO" id="GO:0001682">
    <property type="term" value="P:tRNA 5'-leader removal"/>
    <property type="evidence" value="ECO:0007669"/>
    <property type="project" value="UniProtKB-UniRule"/>
</dbReference>
<sequence>MLPKENRLLTREDFKAVFRGHLRARKGPFQLVCEKNTMSTDRFGFVVSLSVSKKAVRRNKLRRQLHEIIQAMHSRKISGYDCVIRAYAGADELPYDDIKQYIVEMVKKVAMLHNTEHKL</sequence>
<dbReference type="InterPro" id="IPR000100">
    <property type="entry name" value="RNase_P"/>
</dbReference>
<dbReference type="Pfam" id="PF00825">
    <property type="entry name" value="Ribonuclease_P"/>
    <property type="match status" value="1"/>
</dbReference>
<evidence type="ECO:0000313" key="9">
    <source>
        <dbReference type="Proteomes" id="UP000177480"/>
    </source>
</evidence>
<dbReference type="HAMAP" id="MF_00227">
    <property type="entry name" value="RNase_P"/>
    <property type="match status" value="1"/>
</dbReference>
<dbReference type="InterPro" id="IPR014721">
    <property type="entry name" value="Ribsml_uS5_D2-typ_fold_subgr"/>
</dbReference>
<evidence type="ECO:0000256" key="5">
    <source>
        <dbReference type="ARBA" id="ARBA00022884"/>
    </source>
</evidence>
<comment type="subunit">
    <text evidence="6">Consists of a catalytic RNA component (M1 or rnpB) and a protein subunit.</text>
</comment>
<dbReference type="Proteomes" id="UP000177480">
    <property type="component" value="Unassembled WGS sequence"/>
</dbReference>
<dbReference type="GO" id="GO:0042781">
    <property type="term" value="F:3'-tRNA processing endoribonuclease activity"/>
    <property type="evidence" value="ECO:0007669"/>
    <property type="project" value="TreeGrafter"/>
</dbReference>
<comment type="similarity">
    <text evidence="6">Belongs to the RnpA family.</text>
</comment>
<dbReference type="PANTHER" id="PTHR33992">
    <property type="entry name" value="RIBONUCLEASE P PROTEIN COMPONENT"/>
    <property type="match status" value="1"/>
</dbReference>
<keyword evidence="5 6" id="KW-0694">RNA-binding</keyword>
<keyword evidence="2 6" id="KW-0540">Nuclease</keyword>
<reference evidence="8 9" key="1">
    <citation type="journal article" date="2016" name="Nat. Commun.">
        <title>Thousands of microbial genomes shed light on interconnected biogeochemical processes in an aquifer system.</title>
        <authorList>
            <person name="Anantharaman K."/>
            <person name="Brown C.T."/>
            <person name="Hug L.A."/>
            <person name="Sharon I."/>
            <person name="Castelle C.J."/>
            <person name="Probst A.J."/>
            <person name="Thomas B.C."/>
            <person name="Singh A."/>
            <person name="Wilkins M.J."/>
            <person name="Karaoz U."/>
            <person name="Brodie E.L."/>
            <person name="Williams K.H."/>
            <person name="Hubbard S.S."/>
            <person name="Banfield J.F."/>
        </authorList>
    </citation>
    <scope>NUCLEOTIDE SEQUENCE [LARGE SCALE GENOMIC DNA]</scope>
</reference>
<evidence type="ECO:0000256" key="3">
    <source>
        <dbReference type="ARBA" id="ARBA00022759"/>
    </source>
</evidence>
<name>A0A1G2G203_9BACT</name>
<dbReference type="EC" id="3.1.26.5" evidence="6 7"/>